<evidence type="ECO:0000259" key="2">
    <source>
        <dbReference type="PROSITE" id="PS50011"/>
    </source>
</evidence>
<dbReference type="EMBL" id="JBBWWR010000017">
    <property type="protein sequence ID" value="KAK8945701.1"/>
    <property type="molecule type" value="Genomic_DNA"/>
</dbReference>
<dbReference type="SUPFAM" id="SSF56112">
    <property type="entry name" value="Protein kinase-like (PK-like)"/>
    <property type="match status" value="1"/>
</dbReference>
<protein>
    <submittedName>
        <fullName evidence="3">LysM domain receptor-like kinase 3</fullName>
    </submittedName>
</protein>
<dbReference type="PANTHER" id="PTHR46863:SF1">
    <property type="entry name" value="PROTEIN KINASE SUPERFAMILY PROTEIN"/>
    <property type="match status" value="1"/>
</dbReference>
<dbReference type="PROSITE" id="PS50011">
    <property type="entry name" value="PROTEIN_KINASE_DOM"/>
    <property type="match status" value="1"/>
</dbReference>
<reference evidence="3 4" key="1">
    <citation type="journal article" date="2022" name="Nat. Plants">
        <title>Genomes of leafy and leafless Platanthera orchids illuminate the evolution of mycoheterotrophy.</title>
        <authorList>
            <person name="Li M.H."/>
            <person name="Liu K.W."/>
            <person name="Li Z."/>
            <person name="Lu H.C."/>
            <person name="Ye Q.L."/>
            <person name="Zhang D."/>
            <person name="Wang J.Y."/>
            <person name="Li Y.F."/>
            <person name="Zhong Z.M."/>
            <person name="Liu X."/>
            <person name="Yu X."/>
            <person name="Liu D.K."/>
            <person name="Tu X.D."/>
            <person name="Liu B."/>
            <person name="Hao Y."/>
            <person name="Liao X.Y."/>
            <person name="Jiang Y.T."/>
            <person name="Sun W.H."/>
            <person name="Chen J."/>
            <person name="Chen Y.Q."/>
            <person name="Ai Y."/>
            <person name="Zhai J.W."/>
            <person name="Wu S.S."/>
            <person name="Zhou Z."/>
            <person name="Hsiao Y.Y."/>
            <person name="Wu W.L."/>
            <person name="Chen Y.Y."/>
            <person name="Lin Y.F."/>
            <person name="Hsu J.L."/>
            <person name="Li C.Y."/>
            <person name="Wang Z.W."/>
            <person name="Zhao X."/>
            <person name="Zhong W.Y."/>
            <person name="Ma X.K."/>
            <person name="Ma L."/>
            <person name="Huang J."/>
            <person name="Chen G.Z."/>
            <person name="Huang M.Z."/>
            <person name="Huang L."/>
            <person name="Peng D.H."/>
            <person name="Luo Y.B."/>
            <person name="Zou S.Q."/>
            <person name="Chen S.P."/>
            <person name="Lan S."/>
            <person name="Tsai W.C."/>
            <person name="Van de Peer Y."/>
            <person name="Liu Z.J."/>
        </authorList>
    </citation>
    <scope>NUCLEOTIDE SEQUENCE [LARGE SCALE GENOMIC DNA]</scope>
    <source>
        <strain evidence="3">Lor288</strain>
    </source>
</reference>
<feature type="domain" description="Protein kinase" evidence="2">
    <location>
        <begin position="35"/>
        <end position="377"/>
    </location>
</feature>
<keyword evidence="4" id="KW-1185">Reference proteome</keyword>
<dbReference type="PANTHER" id="PTHR46863">
    <property type="entry name" value="OS09G0572100 PROTEIN"/>
    <property type="match status" value="1"/>
</dbReference>
<evidence type="ECO:0000313" key="4">
    <source>
        <dbReference type="Proteomes" id="UP001412067"/>
    </source>
</evidence>
<dbReference type="Gene3D" id="1.10.510.10">
    <property type="entry name" value="Transferase(Phosphotransferase) domain 1"/>
    <property type="match status" value="1"/>
</dbReference>
<evidence type="ECO:0000313" key="3">
    <source>
        <dbReference type="EMBL" id="KAK8945701.1"/>
    </source>
</evidence>
<dbReference type="Proteomes" id="UP001412067">
    <property type="component" value="Unassembled WGS sequence"/>
</dbReference>
<dbReference type="InterPro" id="IPR001245">
    <property type="entry name" value="Ser-Thr/Tyr_kinase_cat_dom"/>
</dbReference>
<accession>A0ABR2LPU6</accession>
<dbReference type="InterPro" id="IPR011009">
    <property type="entry name" value="Kinase-like_dom_sf"/>
</dbReference>
<feature type="region of interest" description="Disordered" evidence="1">
    <location>
        <begin position="1"/>
        <end position="27"/>
    </location>
</feature>
<comment type="caution">
    <text evidence="3">The sequence shown here is derived from an EMBL/GenBank/DDBJ whole genome shotgun (WGS) entry which is preliminary data.</text>
</comment>
<sequence length="399" mass="43385">MCRRRGDALVASHPRPLSSAGASNRTASSPATFFLSATTSSSSGSLSPLSTLRASLPDPPTLFPLPEIYAAVSSPLSNRLSSSSTSWRCSLRSRDVVIFQLPFLGDPDDLPARLATVCKSHHKSLVRLLGASLSPNHVYLVYDFAPGTSLSACLRNPRNPEFTTLSSWISRMQIAADLAQGLDYIHHHAARGGSVHNRIKSSAVIVSETSFSAKICHFGAAFLAGEIRADSSSKMRRSDSRSVRIDGTIGYLAPEVIAGNCVTRKSDVFAFGVVLLELISGEEPLKYKLGAGRERGYECVSLIETAREAVGSVGWEDDVTDERIVKVRRWVDRRLKDSFPVEVAEKMTVLALRCVEGEAAKRPGMSWVEGKISQLFLESKAWSERFRAPADISASFAPR</sequence>
<evidence type="ECO:0000256" key="1">
    <source>
        <dbReference type="SAM" id="MobiDB-lite"/>
    </source>
</evidence>
<dbReference type="Pfam" id="PF07714">
    <property type="entry name" value="PK_Tyr_Ser-Thr"/>
    <property type="match status" value="1"/>
</dbReference>
<name>A0ABR2LPU6_9ASPA</name>
<gene>
    <name evidence="3" type="primary">LYK3</name>
    <name evidence="3" type="ORF">KSP40_PGU003959</name>
</gene>
<proteinExistence type="predicted"/>
<dbReference type="InterPro" id="IPR000719">
    <property type="entry name" value="Prot_kinase_dom"/>
</dbReference>
<organism evidence="3 4">
    <name type="scientific">Platanthera guangdongensis</name>
    <dbReference type="NCBI Taxonomy" id="2320717"/>
    <lineage>
        <taxon>Eukaryota</taxon>
        <taxon>Viridiplantae</taxon>
        <taxon>Streptophyta</taxon>
        <taxon>Embryophyta</taxon>
        <taxon>Tracheophyta</taxon>
        <taxon>Spermatophyta</taxon>
        <taxon>Magnoliopsida</taxon>
        <taxon>Liliopsida</taxon>
        <taxon>Asparagales</taxon>
        <taxon>Orchidaceae</taxon>
        <taxon>Orchidoideae</taxon>
        <taxon>Orchideae</taxon>
        <taxon>Orchidinae</taxon>
        <taxon>Platanthera</taxon>
    </lineage>
</organism>